<reference evidence="2" key="1">
    <citation type="journal article" date="2020" name="Nature">
        <title>Giant virus diversity and host interactions through global metagenomics.</title>
        <authorList>
            <person name="Schulz F."/>
            <person name="Roux S."/>
            <person name="Paez-Espino D."/>
            <person name="Jungbluth S."/>
            <person name="Walsh D.A."/>
            <person name="Denef V.J."/>
            <person name="McMahon K.D."/>
            <person name="Konstantinidis K.T."/>
            <person name="Eloe-Fadrosh E.A."/>
            <person name="Kyrpides N.C."/>
            <person name="Woyke T."/>
        </authorList>
    </citation>
    <scope>NUCLEOTIDE SEQUENCE</scope>
    <source>
        <strain evidence="2">GVMAG-S-1101171-111</strain>
    </source>
</reference>
<feature type="domain" description="Thioredoxin" evidence="1">
    <location>
        <begin position="10"/>
        <end position="112"/>
    </location>
</feature>
<dbReference type="Pfam" id="PF00085">
    <property type="entry name" value="Thioredoxin"/>
    <property type="match status" value="1"/>
</dbReference>
<name>A0A6C0ASP0_9ZZZZ</name>
<evidence type="ECO:0000259" key="1">
    <source>
        <dbReference type="Pfam" id="PF00085"/>
    </source>
</evidence>
<proteinExistence type="predicted"/>
<dbReference type="SUPFAM" id="SSF52833">
    <property type="entry name" value="Thioredoxin-like"/>
    <property type="match status" value="1"/>
</dbReference>
<dbReference type="InterPro" id="IPR050620">
    <property type="entry name" value="Thioredoxin_H-type-like"/>
</dbReference>
<dbReference type="AlphaFoldDB" id="A0A6C0ASP0"/>
<protein>
    <recommendedName>
        <fullName evidence="1">Thioredoxin domain-containing protein</fullName>
    </recommendedName>
</protein>
<dbReference type="InterPro" id="IPR013766">
    <property type="entry name" value="Thioredoxin_domain"/>
</dbReference>
<evidence type="ECO:0000313" key="2">
    <source>
        <dbReference type="EMBL" id="QHS82738.1"/>
    </source>
</evidence>
<dbReference type="InterPro" id="IPR036249">
    <property type="entry name" value="Thioredoxin-like_sf"/>
</dbReference>
<dbReference type="Gene3D" id="3.40.30.10">
    <property type="entry name" value="Glutaredoxin"/>
    <property type="match status" value="1"/>
</dbReference>
<sequence length="118" mass="13622">MPEIITKIRDRQEYLEIIQKNPGRIVVKFGAKWCGPCKVIEQDVIHAFHQMPSYVQCIMIDIDECPDVYAFLKSKKMLNGVPALLCYKMENMSYIPDDIVVGSDKAKLASFFNRCLQF</sequence>
<dbReference type="PANTHER" id="PTHR10438:SF468">
    <property type="entry name" value="THIOREDOXIN-1-RELATED"/>
    <property type="match status" value="1"/>
</dbReference>
<dbReference type="CDD" id="cd02947">
    <property type="entry name" value="TRX_family"/>
    <property type="match status" value="1"/>
</dbReference>
<dbReference type="PANTHER" id="PTHR10438">
    <property type="entry name" value="THIOREDOXIN"/>
    <property type="match status" value="1"/>
</dbReference>
<accession>A0A6C0ASP0</accession>
<organism evidence="2">
    <name type="scientific">viral metagenome</name>
    <dbReference type="NCBI Taxonomy" id="1070528"/>
    <lineage>
        <taxon>unclassified sequences</taxon>
        <taxon>metagenomes</taxon>
        <taxon>organismal metagenomes</taxon>
    </lineage>
</organism>
<dbReference type="EMBL" id="MN740804">
    <property type="protein sequence ID" value="QHS82738.1"/>
    <property type="molecule type" value="Genomic_DNA"/>
</dbReference>